<dbReference type="Pfam" id="PF00248">
    <property type="entry name" value="Aldo_ket_red"/>
    <property type="match status" value="1"/>
</dbReference>
<evidence type="ECO:0000259" key="6">
    <source>
        <dbReference type="Pfam" id="PF00248"/>
    </source>
</evidence>
<dbReference type="Proteomes" id="UP000639403">
    <property type="component" value="Unassembled WGS sequence"/>
</dbReference>
<organism evidence="7 8">
    <name type="scientific">Rhodonia placenta</name>
    <dbReference type="NCBI Taxonomy" id="104341"/>
    <lineage>
        <taxon>Eukaryota</taxon>
        <taxon>Fungi</taxon>
        <taxon>Dikarya</taxon>
        <taxon>Basidiomycota</taxon>
        <taxon>Agaricomycotina</taxon>
        <taxon>Agaricomycetes</taxon>
        <taxon>Polyporales</taxon>
        <taxon>Adustoporiaceae</taxon>
        <taxon>Rhodonia</taxon>
    </lineage>
</organism>
<dbReference type="PRINTS" id="PR00069">
    <property type="entry name" value="ALDKETRDTASE"/>
</dbReference>
<feature type="domain" description="NADP-dependent oxidoreductase" evidence="6">
    <location>
        <begin position="2"/>
        <end position="248"/>
    </location>
</feature>
<dbReference type="FunFam" id="3.20.20.100:FF:000015">
    <property type="entry name" value="Oxidoreductase, aldo/keto reductase family"/>
    <property type="match status" value="1"/>
</dbReference>
<evidence type="ECO:0000256" key="1">
    <source>
        <dbReference type="ARBA" id="ARBA00007905"/>
    </source>
</evidence>
<comment type="caution">
    <text evidence="7">The sequence shown here is derived from an EMBL/GenBank/DDBJ whole genome shotgun (WGS) entry which is preliminary data.</text>
</comment>
<dbReference type="PROSITE" id="PS00063">
    <property type="entry name" value="ALDOKETO_REDUCTASE_3"/>
    <property type="match status" value="1"/>
</dbReference>
<dbReference type="PIRSF" id="PIRSF000097">
    <property type="entry name" value="AKR"/>
    <property type="match status" value="1"/>
</dbReference>
<sequence length="260" mass="29414">MGFGTYEMDGRQAYEAVRYALEVGYRHIDSAEWYDNERECGQAILDFCAASGVPRSSIFFTTKLRTNSGYAAVKKEIDRSIQTCGLGYVDLYLAHSPIGGPQMRAESWKAILEAKREGRLRSVGVSNYGVRHLQEMIKSGAELPAINQVDLHPFMTRTDIVALCRQHGIALEAWAPLVRGYRFNHPSIKSLARKYHKEPAQILLRYSLQKGYIPLPKSSSKQRIKSNLDVYDLELSSEEIAHLDSLDEELVTDWDPTKCP</sequence>
<evidence type="ECO:0000256" key="4">
    <source>
        <dbReference type="PIRSR" id="PIRSR000097-2"/>
    </source>
</evidence>
<reference evidence="7" key="1">
    <citation type="submission" date="2020-11" db="EMBL/GenBank/DDBJ databases">
        <authorList>
            <person name="Koelle M."/>
            <person name="Horta M.A.C."/>
            <person name="Nowrousian M."/>
            <person name="Ohm R.A."/>
            <person name="Benz P."/>
            <person name="Pilgard A."/>
        </authorList>
    </citation>
    <scope>NUCLEOTIDE SEQUENCE</scope>
    <source>
        <strain evidence="7">FPRL280</strain>
    </source>
</reference>
<feature type="binding site" evidence="4">
    <location>
        <position position="95"/>
    </location>
    <ligand>
        <name>substrate</name>
    </ligand>
</feature>
<evidence type="ECO:0000256" key="3">
    <source>
        <dbReference type="PIRSR" id="PIRSR000097-1"/>
    </source>
</evidence>
<dbReference type="AlphaFoldDB" id="A0A8H7U2N0"/>
<dbReference type="PANTHER" id="PTHR43827">
    <property type="entry name" value="2,5-DIKETO-D-GLUCONIC ACID REDUCTASE"/>
    <property type="match status" value="1"/>
</dbReference>
<evidence type="ECO:0000256" key="5">
    <source>
        <dbReference type="PIRSR" id="PIRSR000097-3"/>
    </source>
</evidence>
<protein>
    <recommendedName>
        <fullName evidence="6">NADP-dependent oxidoreductase domain-containing protein</fullName>
    </recommendedName>
</protein>
<dbReference type="CDD" id="cd19071">
    <property type="entry name" value="AKR_AKR1-5-like"/>
    <property type="match status" value="1"/>
</dbReference>
<name>A0A8H7U2N0_9APHY</name>
<feature type="active site" description="Proton donor" evidence="3">
    <location>
        <position position="34"/>
    </location>
</feature>
<dbReference type="InterPro" id="IPR020471">
    <property type="entry name" value="AKR"/>
</dbReference>
<dbReference type="PROSITE" id="PS00798">
    <property type="entry name" value="ALDOKETO_REDUCTASE_1"/>
    <property type="match status" value="1"/>
</dbReference>
<dbReference type="EMBL" id="JADOXO010000063">
    <property type="protein sequence ID" value="KAF9815819.1"/>
    <property type="molecule type" value="Genomic_DNA"/>
</dbReference>
<proteinExistence type="inferred from homology"/>
<evidence type="ECO:0000313" key="7">
    <source>
        <dbReference type="EMBL" id="KAF9815819.1"/>
    </source>
</evidence>
<evidence type="ECO:0000256" key="2">
    <source>
        <dbReference type="ARBA" id="ARBA00023002"/>
    </source>
</evidence>
<dbReference type="InterPro" id="IPR023210">
    <property type="entry name" value="NADP_OxRdtase_dom"/>
</dbReference>
<dbReference type="SUPFAM" id="SSF51430">
    <property type="entry name" value="NAD(P)-linked oxidoreductase"/>
    <property type="match status" value="1"/>
</dbReference>
<reference evidence="7" key="2">
    <citation type="journal article" name="Front. Microbiol.">
        <title>Degradative Capacity of Two Strains of Rhodonia placenta: From Phenotype to Genotype.</title>
        <authorList>
            <person name="Kolle M."/>
            <person name="Horta M.A.C."/>
            <person name="Nowrousian M."/>
            <person name="Ohm R.A."/>
            <person name="Benz J.P."/>
            <person name="Pilgard A."/>
        </authorList>
    </citation>
    <scope>NUCLEOTIDE SEQUENCE</scope>
    <source>
        <strain evidence="7">FPRL280</strain>
    </source>
</reference>
<dbReference type="InterPro" id="IPR018170">
    <property type="entry name" value="Aldo/ket_reductase_CS"/>
</dbReference>
<dbReference type="GO" id="GO:0016491">
    <property type="term" value="F:oxidoreductase activity"/>
    <property type="evidence" value="ECO:0007669"/>
    <property type="project" value="UniProtKB-KW"/>
</dbReference>
<dbReference type="PANTHER" id="PTHR43827:SF13">
    <property type="entry name" value="ALDO_KETO REDUCTASE FAMILY PROTEIN"/>
    <property type="match status" value="1"/>
</dbReference>
<comment type="similarity">
    <text evidence="1">Belongs to the aldo/keto reductase family.</text>
</comment>
<accession>A0A8H7U2N0</accession>
<keyword evidence="2" id="KW-0560">Oxidoreductase</keyword>
<dbReference type="Gene3D" id="3.20.20.100">
    <property type="entry name" value="NADP-dependent oxidoreductase domain"/>
    <property type="match status" value="1"/>
</dbReference>
<dbReference type="InterPro" id="IPR036812">
    <property type="entry name" value="NAD(P)_OxRdtase_dom_sf"/>
</dbReference>
<evidence type="ECO:0000313" key="8">
    <source>
        <dbReference type="Proteomes" id="UP000639403"/>
    </source>
</evidence>
<feature type="site" description="Lowers pKa of active site Tyr" evidence="5">
    <location>
        <position position="63"/>
    </location>
</feature>
<gene>
    <name evidence="7" type="ORF">IEO21_04331</name>
</gene>